<keyword evidence="3" id="KW-0808">Transferase</keyword>
<dbReference type="Gene3D" id="3.30.1420.10">
    <property type="match status" value="1"/>
</dbReference>
<dbReference type="InterPro" id="IPR007453">
    <property type="entry name" value="DsrC/TusE"/>
</dbReference>
<comment type="function">
    <text evidence="3">Part of a sulfur-relay system.</text>
</comment>
<dbReference type="RefSeq" id="WP_070115545.1">
    <property type="nucleotide sequence ID" value="NZ_MASR01000001.1"/>
</dbReference>
<dbReference type="InterPro" id="IPR043163">
    <property type="entry name" value="DsrC-like_N"/>
</dbReference>
<protein>
    <recommendedName>
        <fullName evidence="3">Sulfurtransferase</fullName>
        <ecNumber evidence="3">2.8.1.-</ecNumber>
    </recommendedName>
</protein>
<evidence type="ECO:0000256" key="3">
    <source>
        <dbReference type="PIRNR" id="PIRNR006223"/>
    </source>
</evidence>
<evidence type="ECO:0000256" key="2">
    <source>
        <dbReference type="ARBA" id="ARBA00022490"/>
    </source>
</evidence>
<dbReference type="OrthoDB" id="9786347at2"/>
<accession>A0A1E8CHH4</accession>
<evidence type="ECO:0000256" key="1">
    <source>
        <dbReference type="ARBA" id="ARBA00004496"/>
    </source>
</evidence>
<dbReference type="EC" id="2.8.1.-" evidence="3"/>
<keyword evidence="6" id="KW-1185">Reference proteome</keyword>
<name>A0A1E8CHH4_9GAMM</name>
<dbReference type="NCBIfam" id="TIGR03342">
    <property type="entry name" value="dsrC_tusE_dsvC"/>
    <property type="match status" value="1"/>
</dbReference>
<dbReference type="GO" id="GO:0002143">
    <property type="term" value="P:tRNA wobble position uridine thiolation"/>
    <property type="evidence" value="ECO:0007669"/>
    <property type="project" value="TreeGrafter"/>
</dbReference>
<feature type="active site" description="Cysteine persulfide intermediate" evidence="4">
    <location>
        <position position="113"/>
    </location>
</feature>
<dbReference type="InterPro" id="IPR025526">
    <property type="entry name" value="DsrC-like_dom_sf"/>
</dbReference>
<dbReference type="Proteomes" id="UP000175669">
    <property type="component" value="Unassembled WGS sequence"/>
</dbReference>
<reference evidence="6" key="1">
    <citation type="submission" date="2016-07" db="EMBL/GenBank/DDBJ databases">
        <authorList>
            <person name="Florea S."/>
            <person name="Webb J.S."/>
            <person name="Jaromczyk J."/>
            <person name="Schardl C.L."/>
        </authorList>
    </citation>
    <scope>NUCLEOTIDE SEQUENCE [LARGE SCALE GENOMIC DNA]</scope>
    <source>
        <strain evidence="6">KCTC 42131</strain>
    </source>
</reference>
<keyword evidence="2" id="KW-0963">Cytoplasm</keyword>
<gene>
    <name evidence="5" type="ORF">PHACT_01160</name>
</gene>
<dbReference type="PANTHER" id="PTHR37010:SF1">
    <property type="entry name" value="SULFURTRANSFERASE TUSE"/>
    <property type="match status" value="1"/>
</dbReference>
<dbReference type="GO" id="GO:0097163">
    <property type="term" value="F:sulfur carrier activity"/>
    <property type="evidence" value="ECO:0007669"/>
    <property type="project" value="TreeGrafter"/>
</dbReference>
<dbReference type="Pfam" id="PF04358">
    <property type="entry name" value="DsrC"/>
    <property type="match status" value="1"/>
</dbReference>
<dbReference type="SUPFAM" id="SSF69721">
    <property type="entry name" value="DsrC, the gamma subunit of dissimilatory sulfite reductase"/>
    <property type="match status" value="1"/>
</dbReference>
<evidence type="ECO:0000313" key="5">
    <source>
        <dbReference type="EMBL" id="OFE11920.1"/>
    </source>
</evidence>
<proteinExistence type="inferred from homology"/>
<dbReference type="PANTHER" id="PTHR37010">
    <property type="entry name" value="SULFURTRANSFERASE TUSE"/>
    <property type="match status" value="1"/>
</dbReference>
<dbReference type="InterPro" id="IPR042072">
    <property type="entry name" value="DsrC-like_C"/>
</dbReference>
<comment type="similarity">
    <text evidence="3">Belongs to the dsrC/tusE family.</text>
</comment>
<dbReference type="GO" id="GO:0016740">
    <property type="term" value="F:transferase activity"/>
    <property type="evidence" value="ECO:0007669"/>
    <property type="project" value="UniProtKB-KW"/>
</dbReference>
<dbReference type="STRING" id="1524254.PHACT_01160"/>
<sequence length="114" mass="12863">MPDSVLQLPERSPVTLDKDGYLRHLHDWDTEVAEALASREGIRLTPSHWEVINLVQKFYQEFEISPATRALVRYVSLHLGTEKGKSLYLMTLFGGKPALTISRLGGLPRPANCF</sequence>
<comment type="subcellular location">
    <subcellularLocation>
        <location evidence="1">Cytoplasm</location>
    </subcellularLocation>
</comment>
<dbReference type="GO" id="GO:0005737">
    <property type="term" value="C:cytoplasm"/>
    <property type="evidence" value="ECO:0007669"/>
    <property type="project" value="UniProtKB-SubCell"/>
</dbReference>
<comment type="caution">
    <text evidence="5">The sequence shown here is derived from an EMBL/GenBank/DDBJ whole genome shotgun (WGS) entry which is preliminary data.</text>
</comment>
<evidence type="ECO:0000313" key="6">
    <source>
        <dbReference type="Proteomes" id="UP000175669"/>
    </source>
</evidence>
<dbReference type="PIRSF" id="PIRSF006223">
    <property type="entry name" value="DsrC_TusE"/>
    <property type="match status" value="1"/>
</dbReference>
<dbReference type="Gene3D" id="1.10.10.370">
    <property type="entry name" value="DsrC-like protein, C-terminal domain"/>
    <property type="match status" value="1"/>
</dbReference>
<dbReference type="EMBL" id="MASR01000001">
    <property type="protein sequence ID" value="OFE11920.1"/>
    <property type="molecule type" value="Genomic_DNA"/>
</dbReference>
<organism evidence="5 6">
    <name type="scientific">Pseudohongiella acticola</name>
    <dbReference type="NCBI Taxonomy" id="1524254"/>
    <lineage>
        <taxon>Bacteria</taxon>
        <taxon>Pseudomonadati</taxon>
        <taxon>Pseudomonadota</taxon>
        <taxon>Gammaproteobacteria</taxon>
        <taxon>Pseudomonadales</taxon>
        <taxon>Pseudohongiellaceae</taxon>
        <taxon>Pseudohongiella</taxon>
    </lineage>
</organism>
<evidence type="ECO:0000256" key="4">
    <source>
        <dbReference type="PIRSR" id="PIRSR006223-50"/>
    </source>
</evidence>
<dbReference type="AlphaFoldDB" id="A0A1E8CHH4"/>